<dbReference type="EMBL" id="BK015943">
    <property type="protein sequence ID" value="DAF86361.1"/>
    <property type="molecule type" value="Genomic_DNA"/>
</dbReference>
<name>A0A8S5TVY1_9CAUD</name>
<sequence>MYLVFHDNGIPGQHGVTEYSDLEVADNGGIEELLNGYEQSNITVFGWTVFGGEE</sequence>
<organism evidence="1">
    <name type="scientific">Siphoviridae sp. ctmxA102</name>
    <dbReference type="NCBI Taxonomy" id="2825657"/>
    <lineage>
        <taxon>Viruses</taxon>
        <taxon>Duplodnaviria</taxon>
        <taxon>Heunggongvirae</taxon>
        <taxon>Uroviricota</taxon>
        <taxon>Caudoviricetes</taxon>
    </lineage>
</organism>
<protein>
    <submittedName>
        <fullName evidence="1">Uncharacterized protein</fullName>
    </submittedName>
</protein>
<accession>A0A8S5TVY1</accession>
<proteinExistence type="predicted"/>
<evidence type="ECO:0000313" key="1">
    <source>
        <dbReference type="EMBL" id="DAF86361.1"/>
    </source>
</evidence>
<reference evidence="1" key="1">
    <citation type="journal article" date="2021" name="Proc. Natl. Acad. Sci. U.S.A.">
        <title>A Catalog of Tens of Thousands of Viruses from Human Metagenomes Reveals Hidden Associations with Chronic Diseases.</title>
        <authorList>
            <person name="Tisza M.J."/>
            <person name="Buck C.B."/>
        </authorList>
    </citation>
    <scope>NUCLEOTIDE SEQUENCE</scope>
    <source>
        <strain evidence="1">CtmxA102</strain>
    </source>
</reference>